<evidence type="ECO:0000313" key="3">
    <source>
        <dbReference type="Proteomes" id="UP001054837"/>
    </source>
</evidence>
<protein>
    <submittedName>
        <fullName evidence="2">Uncharacterized protein</fullName>
    </submittedName>
</protein>
<feature type="region of interest" description="Disordered" evidence="1">
    <location>
        <begin position="1"/>
        <end position="20"/>
    </location>
</feature>
<evidence type="ECO:0000256" key="1">
    <source>
        <dbReference type="SAM" id="MobiDB-lite"/>
    </source>
</evidence>
<gene>
    <name evidence="2" type="ORF">CDAR_5941</name>
</gene>
<reference evidence="2 3" key="1">
    <citation type="submission" date="2021-06" db="EMBL/GenBank/DDBJ databases">
        <title>Caerostris darwini draft genome.</title>
        <authorList>
            <person name="Kono N."/>
            <person name="Arakawa K."/>
        </authorList>
    </citation>
    <scope>NUCLEOTIDE SEQUENCE [LARGE SCALE GENOMIC DNA]</scope>
</reference>
<proteinExistence type="predicted"/>
<comment type="caution">
    <text evidence="2">The sequence shown here is derived from an EMBL/GenBank/DDBJ whole genome shotgun (WGS) entry which is preliminary data.</text>
</comment>
<dbReference type="AlphaFoldDB" id="A0AAV4VRH5"/>
<organism evidence="2 3">
    <name type="scientific">Caerostris darwini</name>
    <dbReference type="NCBI Taxonomy" id="1538125"/>
    <lineage>
        <taxon>Eukaryota</taxon>
        <taxon>Metazoa</taxon>
        <taxon>Ecdysozoa</taxon>
        <taxon>Arthropoda</taxon>
        <taxon>Chelicerata</taxon>
        <taxon>Arachnida</taxon>
        <taxon>Araneae</taxon>
        <taxon>Araneomorphae</taxon>
        <taxon>Entelegynae</taxon>
        <taxon>Araneoidea</taxon>
        <taxon>Araneidae</taxon>
        <taxon>Caerostris</taxon>
    </lineage>
</organism>
<dbReference type="EMBL" id="BPLQ01013545">
    <property type="protein sequence ID" value="GIY73012.1"/>
    <property type="molecule type" value="Genomic_DNA"/>
</dbReference>
<evidence type="ECO:0000313" key="2">
    <source>
        <dbReference type="EMBL" id="GIY73012.1"/>
    </source>
</evidence>
<name>A0AAV4VRH5_9ARAC</name>
<sequence>MSSHSVTDISAALSSPKRREYPSCHTVLSFLIIICVLLHSGDKIAKGTVFIYVWRDVWVHDDMQAVLFIHLLLKMEKKRKYCNPELVADE</sequence>
<keyword evidence="3" id="KW-1185">Reference proteome</keyword>
<dbReference type="Proteomes" id="UP001054837">
    <property type="component" value="Unassembled WGS sequence"/>
</dbReference>
<accession>A0AAV4VRH5</accession>